<protein>
    <submittedName>
        <fullName evidence="1">Uncharacterized protein</fullName>
    </submittedName>
</protein>
<evidence type="ECO:0000313" key="1">
    <source>
        <dbReference type="EMBL" id="VDP85369.1"/>
    </source>
</evidence>
<organism evidence="1 2">
    <name type="scientific">Schistosoma mattheei</name>
    <dbReference type="NCBI Taxonomy" id="31246"/>
    <lineage>
        <taxon>Eukaryota</taxon>
        <taxon>Metazoa</taxon>
        <taxon>Spiralia</taxon>
        <taxon>Lophotrochozoa</taxon>
        <taxon>Platyhelminthes</taxon>
        <taxon>Trematoda</taxon>
        <taxon>Digenea</taxon>
        <taxon>Strigeidida</taxon>
        <taxon>Schistosomatoidea</taxon>
        <taxon>Schistosomatidae</taxon>
        <taxon>Schistosoma</taxon>
    </lineage>
</organism>
<proteinExistence type="predicted"/>
<dbReference type="EMBL" id="UZAL01048030">
    <property type="protein sequence ID" value="VDP85369.1"/>
    <property type="molecule type" value="Genomic_DNA"/>
</dbReference>
<reference evidence="1 2" key="1">
    <citation type="submission" date="2018-11" db="EMBL/GenBank/DDBJ databases">
        <authorList>
            <consortium name="Pathogen Informatics"/>
        </authorList>
    </citation>
    <scope>NUCLEOTIDE SEQUENCE [LARGE SCALE GENOMIC DNA]</scope>
    <source>
        <strain>Denwood</strain>
        <strain evidence="2">Zambia</strain>
    </source>
</reference>
<evidence type="ECO:0000313" key="2">
    <source>
        <dbReference type="Proteomes" id="UP000269396"/>
    </source>
</evidence>
<gene>
    <name evidence="1" type="ORF">SMTD_LOCUS21652</name>
</gene>
<accession>A0A3P8KWH8</accession>
<dbReference type="AlphaFoldDB" id="A0A3P8KWH8"/>
<dbReference type="Proteomes" id="UP000269396">
    <property type="component" value="Unassembled WGS sequence"/>
</dbReference>
<sequence length="41" mass="4284">MFTSVSVLRSVSFDFLLDCVTTGVSGGLVILAKTFSFPSGP</sequence>
<name>A0A3P8KWH8_9TREM</name>
<keyword evidence="2" id="KW-1185">Reference proteome</keyword>